<feature type="domain" description="DUF4604" evidence="2">
    <location>
        <begin position="6"/>
        <end position="175"/>
    </location>
</feature>
<feature type="compositionally biased region" description="Basic and acidic residues" evidence="1">
    <location>
        <begin position="24"/>
        <end position="37"/>
    </location>
</feature>
<evidence type="ECO:0000256" key="1">
    <source>
        <dbReference type="SAM" id="MobiDB-lite"/>
    </source>
</evidence>
<dbReference type="InterPro" id="IPR027911">
    <property type="entry name" value="DUF4604"/>
</dbReference>
<accession>A0A8H3FKY4</accession>
<protein>
    <recommendedName>
        <fullName evidence="2">DUF4604 domain-containing protein</fullName>
    </recommendedName>
</protein>
<proteinExistence type="predicted"/>
<organism evidence="3 4">
    <name type="scientific">Alectoria fallacina</name>
    <dbReference type="NCBI Taxonomy" id="1903189"/>
    <lineage>
        <taxon>Eukaryota</taxon>
        <taxon>Fungi</taxon>
        <taxon>Dikarya</taxon>
        <taxon>Ascomycota</taxon>
        <taxon>Pezizomycotina</taxon>
        <taxon>Lecanoromycetes</taxon>
        <taxon>OSLEUM clade</taxon>
        <taxon>Lecanoromycetidae</taxon>
        <taxon>Lecanorales</taxon>
        <taxon>Lecanorineae</taxon>
        <taxon>Parmeliaceae</taxon>
        <taxon>Alectoria</taxon>
    </lineage>
</organism>
<feature type="compositionally biased region" description="Acidic residues" evidence="1">
    <location>
        <begin position="134"/>
        <end position="143"/>
    </location>
</feature>
<feature type="region of interest" description="Disordered" evidence="1">
    <location>
        <begin position="24"/>
        <end position="107"/>
    </location>
</feature>
<evidence type="ECO:0000313" key="3">
    <source>
        <dbReference type="EMBL" id="CAF9926982.1"/>
    </source>
</evidence>
<gene>
    <name evidence="3" type="ORF">ALECFALPRED_003596</name>
</gene>
<dbReference type="OrthoDB" id="5388322at2759"/>
<feature type="compositionally biased region" description="Basic and acidic residues" evidence="1">
    <location>
        <begin position="144"/>
        <end position="155"/>
    </location>
</feature>
<evidence type="ECO:0000313" key="4">
    <source>
        <dbReference type="Proteomes" id="UP000664203"/>
    </source>
</evidence>
<dbReference type="Proteomes" id="UP000664203">
    <property type="component" value="Unassembled WGS sequence"/>
</dbReference>
<dbReference type="AlphaFoldDB" id="A0A8H3FKY4"/>
<keyword evidence="4" id="KW-1185">Reference proteome</keyword>
<dbReference type="Pfam" id="PF15377">
    <property type="entry name" value="DUF4604"/>
    <property type="match status" value="1"/>
</dbReference>
<dbReference type="EMBL" id="CAJPDR010000222">
    <property type="protein sequence ID" value="CAF9926982.1"/>
    <property type="molecule type" value="Genomic_DNA"/>
</dbReference>
<sequence>MSFIAKNLSYESNEPIFLRRLKGEYGERDSSRHERPLARPRKQAREGEEDDQPTYVVEDNQDTLSKAEYEALVAADNADKDDENKMPISAKASPGIQEAEPKKDTATREAALVKQQVAGIGGTTKRRLAKVVCDDEEEDDEHQDEVAPGKNDSGKNSKKSRVRKRKRMKLSFDEEGMEP</sequence>
<comment type="caution">
    <text evidence="3">The sequence shown here is derived from an EMBL/GenBank/DDBJ whole genome shotgun (WGS) entry which is preliminary data.</text>
</comment>
<reference evidence="3" key="1">
    <citation type="submission" date="2021-03" db="EMBL/GenBank/DDBJ databases">
        <authorList>
            <person name="Tagirdzhanova G."/>
        </authorList>
    </citation>
    <scope>NUCLEOTIDE SEQUENCE</scope>
</reference>
<feature type="region of interest" description="Disordered" evidence="1">
    <location>
        <begin position="122"/>
        <end position="179"/>
    </location>
</feature>
<name>A0A8H3FKY4_9LECA</name>
<feature type="compositionally biased region" description="Basic residues" evidence="1">
    <location>
        <begin position="156"/>
        <end position="169"/>
    </location>
</feature>
<evidence type="ECO:0000259" key="2">
    <source>
        <dbReference type="Pfam" id="PF15377"/>
    </source>
</evidence>